<protein>
    <submittedName>
        <fullName evidence="2">Uncharacterized protein</fullName>
    </submittedName>
</protein>
<feature type="compositionally biased region" description="Low complexity" evidence="1">
    <location>
        <begin position="22"/>
        <end position="33"/>
    </location>
</feature>
<keyword evidence="3" id="KW-1185">Reference proteome</keyword>
<sequence length="134" mass="15138">MTRTEAFPAALTRPRDFRQQSSKKSVSTKTSIRSTDKTSHRYLGLRGSKQGLYWRGEEMEKSGRFRASQGESGFSDEAQRCPEILAVQYSLHGSRFYVVASRISSRAPFVFRVTTPILDSHPAEGCARSLWRSS</sequence>
<reference evidence="2 3" key="1">
    <citation type="submission" date="2019-05" db="EMBL/GenBank/DDBJ databases">
        <title>Another draft genome of Portunus trituberculatus and its Hox gene families provides insights of decapod evolution.</title>
        <authorList>
            <person name="Jeong J.-H."/>
            <person name="Song I."/>
            <person name="Kim S."/>
            <person name="Choi T."/>
            <person name="Kim D."/>
            <person name="Ryu S."/>
            <person name="Kim W."/>
        </authorList>
    </citation>
    <scope>NUCLEOTIDE SEQUENCE [LARGE SCALE GENOMIC DNA]</scope>
    <source>
        <tissue evidence="2">Muscle</tissue>
    </source>
</reference>
<dbReference type="AlphaFoldDB" id="A0A5B7HDY7"/>
<evidence type="ECO:0000256" key="1">
    <source>
        <dbReference type="SAM" id="MobiDB-lite"/>
    </source>
</evidence>
<proteinExistence type="predicted"/>
<evidence type="ECO:0000313" key="2">
    <source>
        <dbReference type="EMBL" id="MPC69322.1"/>
    </source>
</evidence>
<accession>A0A5B7HDY7</accession>
<organism evidence="2 3">
    <name type="scientific">Portunus trituberculatus</name>
    <name type="common">Swimming crab</name>
    <name type="synonym">Neptunus trituberculatus</name>
    <dbReference type="NCBI Taxonomy" id="210409"/>
    <lineage>
        <taxon>Eukaryota</taxon>
        <taxon>Metazoa</taxon>
        <taxon>Ecdysozoa</taxon>
        <taxon>Arthropoda</taxon>
        <taxon>Crustacea</taxon>
        <taxon>Multicrustacea</taxon>
        <taxon>Malacostraca</taxon>
        <taxon>Eumalacostraca</taxon>
        <taxon>Eucarida</taxon>
        <taxon>Decapoda</taxon>
        <taxon>Pleocyemata</taxon>
        <taxon>Brachyura</taxon>
        <taxon>Eubrachyura</taxon>
        <taxon>Portunoidea</taxon>
        <taxon>Portunidae</taxon>
        <taxon>Portuninae</taxon>
        <taxon>Portunus</taxon>
    </lineage>
</organism>
<name>A0A5B7HDY7_PORTR</name>
<comment type="caution">
    <text evidence="2">The sequence shown here is derived from an EMBL/GenBank/DDBJ whole genome shotgun (WGS) entry which is preliminary data.</text>
</comment>
<gene>
    <name evidence="2" type="ORF">E2C01_063544</name>
</gene>
<dbReference type="EMBL" id="VSRR010029218">
    <property type="protein sequence ID" value="MPC69322.1"/>
    <property type="molecule type" value="Genomic_DNA"/>
</dbReference>
<evidence type="ECO:0000313" key="3">
    <source>
        <dbReference type="Proteomes" id="UP000324222"/>
    </source>
</evidence>
<dbReference type="Proteomes" id="UP000324222">
    <property type="component" value="Unassembled WGS sequence"/>
</dbReference>
<feature type="region of interest" description="Disordered" evidence="1">
    <location>
        <begin position="1"/>
        <end position="40"/>
    </location>
</feature>